<evidence type="ECO:0000259" key="4">
    <source>
        <dbReference type="PROSITE" id="PS01124"/>
    </source>
</evidence>
<name>A0A645AEQ1_9ZZZZ</name>
<dbReference type="GO" id="GO:0003700">
    <property type="term" value="F:DNA-binding transcription factor activity"/>
    <property type="evidence" value="ECO:0007669"/>
    <property type="project" value="InterPro"/>
</dbReference>
<dbReference type="InterPro" id="IPR009057">
    <property type="entry name" value="Homeodomain-like_sf"/>
</dbReference>
<proteinExistence type="predicted"/>
<keyword evidence="2" id="KW-0238">DNA-binding</keyword>
<dbReference type="PANTHER" id="PTHR43280:SF11">
    <property type="entry name" value="RCS-SPECIFIC HTH-TYPE TRANSCRIPTIONAL ACTIVATOR RCLR"/>
    <property type="match status" value="1"/>
</dbReference>
<dbReference type="SUPFAM" id="SSF46689">
    <property type="entry name" value="Homeodomain-like"/>
    <property type="match status" value="2"/>
</dbReference>
<dbReference type="PANTHER" id="PTHR43280">
    <property type="entry name" value="ARAC-FAMILY TRANSCRIPTIONAL REGULATOR"/>
    <property type="match status" value="1"/>
</dbReference>
<evidence type="ECO:0000313" key="5">
    <source>
        <dbReference type="EMBL" id="MPM49323.1"/>
    </source>
</evidence>
<reference evidence="5" key="1">
    <citation type="submission" date="2019-08" db="EMBL/GenBank/DDBJ databases">
        <authorList>
            <person name="Kucharzyk K."/>
            <person name="Murdoch R.W."/>
            <person name="Higgins S."/>
            <person name="Loffler F."/>
        </authorList>
    </citation>
    <scope>NUCLEOTIDE SEQUENCE</scope>
</reference>
<evidence type="ECO:0000256" key="3">
    <source>
        <dbReference type="ARBA" id="ARBA00023163"/>
    </source>
</evidence>
<dbReference type="PROSITE" id="PS01124">
    <property type="entry name" value="HTH_ARAC_FAMILY_2"/>
    <property type="match status" value="1"/>
</dbReference>
<dbReference type="EMBL" id="VSSQ01012477">
    <property type="protein sequence ID" value="MPM49323.1"/>
    <property type="molecule type" value="Genomic_DNA"/>
</dbReference>
<dbReference type="Gene3D" id="1.10.10.60">
    <property type="entry name" value="Homeodomain-like"/>
    <property type="match status" value="2"/>
</dbReference>
<accession>A0A645AEQ1</accession>
<feature type="domain" description="HTH araC/xylS-type" evidence="4">
    <location>
        <begin position="29"/>
        <end position="127"/>
    </location>
</feature>
<dbReference type="InterPro" id="IPR018060">
    <property type="entry name" value="HTH_AraC"/>
</dbReference>
<organism evidence="5">
    <name type="scientific">bioreactor metagenome</name>
    <dbReference type="NCBI Taxonomy" id="1076179"/>
    <lineage>
        <taxon>unclassified sequences</taxon>
        <taxon>metagenomes</taxon>
        <taxon>ecological metagenomes</taxon>
    </lineage>
</organism>
<sequence length="131" mass="15387">MLLEEALFEIQTRPRQERRHNDRLYPDLEELSGRIAAQPGNAWSFAREARKLGVSYAHFRRLFRDFFGTPPGMFLLESRLQQAALLLTHSDAPVRAVALECGFSDEFYFSRIFKKHRLLAPKNYRAAFRNR</sequence>
<evidence type="ECO:0000256" key="1">
    <source>
        <dbReference type="ARBA" id="ARBA00023015"/>
    </source>
</evidence>
<keyword evidence="1" id="KW-0805">Transcription regulation</keyword>
<gene>
    <name evidence="5" type="primary">rhaR_93</name>
    <name evidence="5" type="ORF">SDC9_96052</name>
</gene>
<protein>
    <submittedName>
        <fullName evidence="5">HTH-type transcriptional activator RhaR</fullName>
    </submittedName>
</protein>
<dbReference type="GO" id="GO:0043565">
    <property type="term" value="F:sequence-specific DNA binding"/>
    <property type="evidence" value="ECO:0007669"/>
    <property type="project" value="InterPro"/>
</dbReference>
<evidence type="ECO:0000256" key="2">
    <source>
        <dbReference type="ARBA" id="ARBA00023125"/>
    </source>
</evidence>
<dbReference type="AlphaFoldDB" id="A0A645AEQ1"/>
<comment type="caution">
    <text evidence="5">The sequence shown here is derived from an EMBL/GenBank/DDBJ whole genome shotgun (WGS) entry which is preliminary data.</text>
</comment>
<dbReference type="Pfam" id="PF12833">
    <property type="entry name" value="HTH_18"/>
    <property type="match status" value="1"/>
</dbReference>
<dbReference type="SMART" id="SM00342">
    <property type="entry name" value="HTH_ARAC"/>
    <property type="match status" value="1"/>
</dbReference>
<keyword evidence="3" id="KW-0804">Transcription</keyword>